<feature type="compositionally biased region" description="Polar residues" evidence="1">
    <location>
        <begin position="762"/>
        <end position="783"/>
    </location>
</feature>
<feature type="compositionally biased region" description="Polar residues" evidence="1">
    <location>
        <begin position="715"/>
        <end position="732"/>
    </location>
</feature>
<dbReference type="EMBL" id="LNRQ01000005">
    <property type="protein sequence ID" value="KZM94930.1"/>
    <property type="molecule type" value="Genomic_DNA"/>
</dbReference>
<proteinExistence type="predicted"/>
<dbReference type="PANTHER" id="PTHR10378">
    <property type="entry name" value="LIM DOMAIN-BINDING PROTEIN"/>
    <property type="match status" value="1"/>
</dbReference>
<dbReference type="Pfam" id="PF01803">
    <property type="entry name" value="LIM_bind"/>
    <property type="match status" value="1"/>
</dbReference>
<sequence>MAPSRMAGGGSHSSSSSGILFQEYNTLENTNMNTAFGNSLNSLAGSMHPNLGQFSGDASNTMLNRVRSSGPSVGESSLVADANSGLSGGPNLQRSASISTDSYMRLPASPMSFSSNNTSMSGTSSIDGLSAVHQYSSQDSKFQLMQQKQLQQGASNFTSLPTEDTGQAPLQNAPRFVHDQFNASHVQKKPRLDSKQEDILQQQFIQQLLQKQDSMQFQASNSQHQALVQQQRLRQQQQQLSQPMPSVKQTQLLDQQQQMQMRQQLQQQGLQSSSCLKRPNDSGVCSRRVMQYLYHQRHRPPDNNIAYWKKFVAEYYSPRAKKRLCLSLYNNDGQTSSGVLPQAAMDSWQCDMCGSKSGRGFESTFEVLPRLNEIQFGSGVIDDLLFLDLPRECRFPSGIMMLEYGKAVQETVYEQLRVVREGQLRIIFTSDLKILCWEFCVRRHEDLIPRRFVAPQVNQLLLVAQKCQSTIAEGGTGRASQQNLQNNCSMFVSAGRQLAKRLELPSLNDLGFPKSYVRGLQISEIVNSMKGFMAFCRDQKLGPIEAMKIISGGANPAKLHLQKMQELEQLAGSQGLSSDCNTLNKPVAQQLGLGNQESNNYTMVNRGALSGSTEAALNCSNYQNQLTRQNSINSNSNLHQQEAISSLSNLNQISSSAGSRLQNLPVSGFSKPHLLQPQRCSSGKTSLHQNHSQTSHTNQVVQQNMIQQLLQNINKGNTGSLPQQCHSGQSASGSGGRDRPGFGISGSAAGTVDAYGSGGANGSVTTTSDSRRGTSNSESSAAGNCQKAPDVAQNVQLSEEYVQELVNEFRDSGYFSGDLEDGLPFSCTEE</sequence>
<dbReference type="InterPro" id="IPR029005">
    <property type="entry name" value="LIM-bd/SEUSS"/>
</dbReference>
<feature type="region of interest" description="Disordered" evidence="1">
    <location>
        <begin position="228"/>
        <end position="264"/>
    </location>
</feature>
<protein>
    <recommendedName>
        <fullName evidence="5">Transcriptional regulator SLK2</fullName>
    </recommendedName>
</protein>
<dbReference type="Proteomes" id="UP000077755">
    <property type="component" value="Chromosome 5"/>
</dbReference>
<dbReference type="AlphaFoldDB" id="A0A162A3Z8"/>
<feature type="region of interest" description="Disordered" evidence="1">
    <location>
        <begin position="664"/>
        <end position="698"/>
    </location>
</feature>
<dbReference type="Gramene" id="KZM94930">
    <property type="protein sequence ID" value="KZM94930"/>
    <property type="gene ID" value="DCAR_018172"/>
</dbReference>
<organism evidence="2">
    <name type="scientific">Daucus carota subsp. sativus</name>
    <name type="common">Carrot</name>
    <dbReference type="NCBI Taxonomy" id="79200"/>
    <lineage>
        <taxon>Eukaryota</taxon>
        <taxon>Viridiplantae</taxon>
        <taxon>Streptophyta</taxon>
        <taxon>Embryophyta</taxon>
        <taxon>Tracheophyta</taxon>
        <taxon>Spermatophyta</taxon>
        <taxon>Magnoliopsida</taxon>
        <taxon>eudicotyledons</taxon>
        <taxon>Gunneridae</taxon>
        <taxon>Pentapetalae</taxon>
        <taxon>asterids</taxon>
        <taxon>campanulids</taxon>
        <taxon>Apiales</taxon>
        <taxon>Apiaceae</taxon>
        <taxon>Apioideae</taxon>
        <taxon>Scandiceae</taxon>
        <taxon>Daucinae</taxon>
        <taxon>Daucus</taxon>
        <taxon>Daucus sect. Daucus</taxon>
    </lineage>
</organism>
<dbReference type="KEGG" id="dcr:108223914"/>
<dbReference type="STRING" id="79200.A0A162A3Z8"/>
<dbReference type="OrthoDB" id="774557at2759"/>
<keyword evidence="4" id="KW-1185">Reference proteome</keyword>
<feature type="region of interest" description="Disordered" evidence="1">
    <location>
        <begin position="715"/>
        <end position="793"/>
    </location>
</feature>
<evidence type="ECO:0000256" key="1">
    <source>
        <dbReference type="SAM" id="MobiDB-lite"/>
    </source>
</evidence>
<feature type="compositionally biased region" description="Polar residues" evidence="1">
    <location>
        <begin position="678"/>
        <end position="697"/>
    </location>
</feature>
<name>A0A162A3Z8_DAUCS</name>
<feature type="compositionally biased region" description="Low complexity" evidence="1">
    <location>
        <begin position="228"/>
        <end position="242"/>
    </location>
</feature>
<dbReference type="OMA" id="GINNNMR"/>
<evidence type="ECO:0000313" key="4">
    <source>
        <dbReference type="Proteomes" id="UP000077755"/>
    </source>
</evidence>
<evidence type="ECO:0000313" key="2">
    <source>
        <dbReference type="EMBL" id="KZM94930.1"/>
    </source>
</evidence>
<reference evidence="2" key="1">
    <citation type="journal article" date="2016" name="Nat. Genet.">
        <title>A high-quality carrot genome assembly provides new insights into carotenoid accumulation and asterid genome evolution.</title>
        <authorList>
            <person name="Iorizzo M."/>
            <person name="Ellison S."/>
            <person name="Senalik D."/>
            <person name="Zeng P."/>
            <person name="Satapoomin P."/>
            <person name="Huang J."/>
            <person name="Bowman M."/>
            <person name="Iovene M."/>
            <person name="Sanseverino W."/>
            <person name="Cavagnaro P."/>
            <person name="Yildiz M."/>
            <person name="Macko-Podgorni A."/>
            <person name="Moranska E."/>
            <person name="Grzebelus E."/>
            <person name="Grzebelus D."/>
            <person name="Ashrafi H."/>
            <person name="Zheng Z."/>
            <person name="Cheng S."/>
            <person name="Spooner D."/>
            <person name="Van Deynze A."/>
            <person name="Simon P."/>
        </authorList>
    </citation>
    <scope>NUCLEOTIDE SEQUENCE [LARGE SCALE GENOMIC DNA]</scope>
    <source>
        <tissue evidence="2">Leaf</tissue>
    </source>
</reference>
<gene>
    <name evidence="2" type="ORF">DCAR_018172</name>
    <name evidence="3" type="ORF">DCAR_0520800</name>
</gene>
<dbReference type="EMBL" id="CP093347">
    <property type="protein sequence ID" value="WOH01416.1"/>
    <property type="molecule type" value="Genomic_DNA"/>
</dbReference>
<evidence type="ECO:0000313" key="3">
    <source>
        <dbReference type="EMBL" id="WOH01416.1"/>
    </source>
</evidence>
<reference evidence="3" key="2">
    <citation type="submission" date="2022-03" db="EMBL/GenBank/DDBJ databases">
        <title>Draft title - Genomic analysis of global carrot germplasm unveils the trajectory of domestication and the origin of high carotenoid orange carrot.</title>
        <authorList>
            <person name="Iorizzo M."/>
            <person name="Ellison S."/>
            <person name="Senalik D."/>
            <person name="Macko-Podgorni A."/>
            <person name="Grzebelus D."/>
            <person name="Bostan H."/>
            <person name="Rolling W."/>
            <person name="Curaba J."/>
            <person name="Simon P."/>
        </authorList>
    </citation>
    <scope>NUCLEOTIDE SEQUENCE</scope>
    <source>
        <tissue evidence="3">Leaf</tissue>
    </source>
</reference>
<accession>A0A162A3Z8</accession>
<evidence type="ECO:0008006" key="5">
    <source>
        <dbReference type="Google" id="ProtNLM"/>
    </source>
</evidence>
<feature type="compositionally biased region" description="Low complexity" evidence="1">
    <location>
        <begin position="249"/>
        <end position="264"/>
    </location>
</feature>